<reference evidence="2" key="1">
    <citation type="submission" date="2021-06" db="EMBL/GenBank/DDBJ databases">
        <title>Comparative genomics, transcriptomics and evolutionary studies reveal genomic signatures of adaptation to plant cell wall in hemibiotrophic fungi.</title>
        <authorList>
            <consortium name="DOE Joint Genome Institute"/>
            <person name="Baroncelli R."/>
            <person name="Diaz J.F."/>
            <person name="Benocci T."/>
            <person name="Peng M."/>
            <person name="Battaglia E."/>
            <person name="Haridas S."/>
            <person name="Andreopoulos W."/>
            <person name="Labutti K."/>
            <person name="Pangilinan J."/>
            <person name="Floch G.L."/>
            <person name="Makela M.R."/>
            <person name="Henrissat B."/>
            <person name="Grigoriev I.V."/>
            <person name="Crouch J.A."/>
            <person name="De Vries R.P."/>
            <person name="Sukno S.A."/>
            <person name="Thon M.R."/>
        </authorList>
    </citation>
    <scope>NUCLEOTIDE SEQUENCE</scope>
    <source>
        <strain evidence="2">MAFF235873</strain>
    </source>
</reference>
<comment type="caution">
    <text evidence="2">The sequence shown here is derived from an EMBL/GenBank/DDBJ whole genome shotgun (WGS) entry which is preliminary data.</text>
</comment>
<dbReference type="EMBL" id="MU843099">
    <property type="protein sequence ID" value="KAK2021512.1"/>
    <property type="molecule type" value="Genomic_DNA"/>
</dbReference>
<evidence type="ECO:0000313" key="3">
    <source>
        <dbReference type="Proteomes" id="UP001232148"/>
    </source>
</evidence>
<protein>
    <submittedName>
        <fullName evidence="2">Uncharacterized protein</fullName>
    </submittedName>
</protein>
<accession>A0AAD9H476</accession>
<gene>
    <name evidence="2" type="ORF">LX32DRAFT_575286</name>
</gene>
<sequence>MDDLGHRTKLATIMAPEYSLQSRPIGQMNDELTGYESLIWHICPKYLTKNEASEIRIQFDEVWQENNQVLWSGTDYSKTKEWALQHEFQTLTTCMGPLMEPGNAKCKRNSSSRAWKLYMRGASALFAWRIAQGQSTTVLTPPPPHRFHPSGMTNYQDMEEPVLKGTLGVFVNRIMMVHPEVSGAEEFVYEAWPNDHYTSWVDKFGEYPDSDWRIVSRKRGRMVWPIGHAQLQTSPEDNCQATQSQRQHEDKQLELHQSRNDQRSEIQPKEPQVIKGSQTVHYFHGFITRTLNFVCRCLSTSRIIFRKLMRRFCGSRQP</sequence>
<organism evidence="2 3">
    <name type="scientific">Colletotrichum zoysiae</name>
    <dbReference type="NCBI Taxonomy" id="1216348"/>
    <lineage>
        <taxon>Eukaryota</taxon>
        <taxon>Fungi</taxon>
        <taxon>Dikarya</taxon>
        <taxon>Ascomycota</taxon>
        <taxon>Pezizomycotina</taxon>
        <taxon>Sordariomycetes</taxon>
        <taxon>Hypocreomycetidae</taxon>
        <taxon>Glomerellales</taxon>
        <taxon>Glomerellaceae</taxon>
        <taxon>Colletotrichum</taxon>
        <taxon>Colletotrichum graminicola species complex</taxon>
    </lineage>
</organism>
<name>A0AAD9H476_9PEZI</name>
<evidence type="ECO:0000256" key="1">
    <source>
        <dbReference type="SAM" id="MobiDB-lite"/>
    </source>
</evidence>
<feature type="compositionally biased region" description="Polar residues" evidence="1">
    <location>
        <begin position="233"/>
        <end position="245"/>
    </location>
</feature>
<keyword evidence="3" id="KW-1185">Reference proteome</keyword>
<dbReference type="AlphaFoldDB" id="A0AAD9H476"/>
<feature type="compositionally biased region" description="Basic and acidic residues" evidence="1">
    <location>
        <begin position="246"/>
        <end position="268"/>
    </location>
</feature>
<proteinExistence type="predicted"/>
<dbReference type="Proteomes" id="UP001232148">
    <property type="component" value="Unassembled WGS sequence"/>
</dbReference>
<feature type="region of interest" description="Disordered" evidence="1">
    <location>
        <begin position="233"/>
        <end position="272"/>
    </location>
</feature>
<evidence type="ECO:0000313" key="2">
    <source>
        <dbReference type="EMBL" id="KAK2021512.1"/>
    </source>
</evidence>